<dbReference type="EMBL" id="JANUBB010000022">
    <property type="protein sequence ID" value="MCS3953335.1"/>
    <property type="molecule type" value="Genomic_DNA"/>
</dbReference>
<sequence>MERTGSHRLRWPYRLVSEFLPPPSCSETSLFCGYGRFRQDFQYNWFWPVSELPRLGPQTL</sequence>
<name>A0A9X2UBM9_9BACT</name>
<proteinExistence type="predicted"/>
<evidence type="ECO:0000313" key="2">
    <source>
        <dbReference type="Proteomes" id="UP001155010"/>
    </source>
</evidence>
<dbReference type="Proteomes" id="UP001155010">
    <property type="component" value="Unassembled WGS sequence"/>
</dbReference>
<comment type="caution">
    <text evidence="1">The sequence shown here is derived from an EMBL/GenBank/DDBJ whole genome shotgun (WGS) entry which is preliminary data.</text>
</comment>
<dbReference type="AlphaFoldDB" id="A0A9X2UBM9"/>
<protein>
    <submittedName>
        <fullName evidence="1">Uncharacterized protein</fullName>
    </submittedName>
</protein>
<reference evidence="1" key="1">
    <citation type="submission" date="2022-08" db="EMBL/GenBank/DDBJ databases">
        <title>Genomic Encyclopedia of Type Strains, Phase V (KMG-V): Genome sequencing to study the core and pangenomes of soil and plant-associated prokaryotes.</title>
        <authorList>
            <person name="Whitman W."/>
        </authorList>
    </citation>
    <scope>NUCLEOTIDE SEQUENCE</scope>
    <source>
        <strain evidence="1">SP2017</strain>
    </source>
</reference>
<evidence type="ECO:0000313" key="1">
    <source>
        <dbReference type="EMBL" id="MCS3953335.1"/>
    </source>
</evidence>
<gene>
    <name evidence="1" type="ORF">GGP83_003310</name>
</gene>
<accession>A0A9X2UBM9</accession>
<organism evidence="1 2">
    <name type="scientific">Salinibacter ruber</name>
    <dbReference type="NCBI Taxonomy" id="146919"/>
    <lineage>
        <taxon>Bacteria</taxon>
        <taxon>Pseudomonadati</taxon>
        <taxon>Rhodothermota</taxon>
        <taxon>Rhodothermia</taxon>
        <taxon>Rhodothermales</taxon>
        <taxon>Salinibacteraceae</taxon>
        <taxon>Salinibacter</taxon>
    </lineage>
</organism>